<dbReference type="EMBL" id="BNJQ01000034">
    <property type="protein sequence ID" value="GHP11450.1"/>
    <property type="molecule type" value="Genomic_DNA"/>
</dbReference>
<dbReference type="SUPFAM" id="SSF56399">
    <property type="entry name" value="ADP-ribosylation"/>
    <property type="match status" value="1"/>
</dbReference>
<evidence type="ECO:0000313" key="1">
    <source>
        <dbReference type="EMBL" id="GHP11450.1"/>
    </source>
</evidence>
<dbReference type="AlphaFoldDB" id="A0A830I066"/>
<dbReference type="Proteomes" id="UP000660262">
    <property type="component" value="Unassembled WGS sequence"/>
</dbReference>
<dbReference type="PANTHER" id="PTHR34129">
    <property type="entry name" value="BLR1139 PROTEIN"/>
    <property type="match status" value="1"/>
</dbReference>
<organism evidence="1 2">
    <name type="scientific">Pycnococcus provasolii</name>
    <dbReference type="NCBI Taxonomy" id="41880"/>
    <lineage>
        <taxon>Eukaryota</taxon>
        <taxon>Viridiplantae</taxon>
        <taxon>Chlorophyta</taxon>
        <taxon>Pseudoscourfieldiophyceae</taxon>
        <taxon>Pseudoscourfieldiales</taxon>
        <taxon>Pycnococcaceae</taxon>
        <taxon>Pycnococcus</taxon>
    </lineage>
</organism>
<dbReference type="Pfam" id="PF06108">
    <property type="entry name" value="DUF952"/>
    <property type="match status" value="1"/>
</dbReference>
<sequence>MPAPDTLNHEPLLPLDRPSRELAHLELLYALGDASSVCFKIAFKSEYDAWARSGHILGSSLDVSDGFVHASNAAMVVEVERMFFADNANELVLLEMDPVKLAHFYSDVQITMADEAPTERPQTTEEKPRLHVVVHRLEDGCRHIHSSGENGCTLPLEIIERVWPLPKLEGGGRRWPTTKAFEHIAVSKE</sequence>
<gene>
    <name evidence="1" type="ORF">PPROV_001017800</name>
</gene>
<dbReference type="InterPro" id="IPR009297">
    <property type="entry name" value="DUF952"/>
</dbReference>
<keyword evidence="2" id="KW-1185">Reference proteome</keyword>
<evidence type="ECO:0000313" key="2">
    <source>
        <dbReference type="Proteomes" id="UP000660262"/>
    </source>
</evidence>
<dbReference type="Gene3D" id="3.20.170.20">
    <property type="entry name" value="Protein of unknown function DUF952"/>
    <property type="match status" value="1"/>
</dbReference>
<dbReference type="PANTHER" id="PTHR34129:SF1">
    <property type="entry name" value="DUF952 DOMAIN-CONTAINING PROTEIN"/>
    <property type="match status" value="1"/>
</dbReference>
<proteinExistence type="predicted"/>
<reference evidence="1" key="1">
    <citation type="submission" date="2020-10" db="EMBL/GenBank/DDBJ databases">
        <title>Unveiling of a novel bifunctional photoreceptor, Dualchrome1, isolated from a cosmopolitan green alga.</title>
        <authorList>
            <person name="Suzuki S."/>
            <person name="Kawachi M."/>
        </authorList>
    </citation>
    <scope>NUCLEOTIDE SEQUENCE</scope>
    <source>
        <strain evidence="1">NIES 2893</strain>
    </source>
</reference>
<accession>A0A830I066</accession>
<evidence type="ECO:0008006" key="3">
    <source>
        <dbReference type="Google" id="ProtNLM"/>
    </source>
</evidence>
<name>A0A830I066_9CHLO</name>
<protein>
    <recommendedName>
        <fullName evidence="3">DUF952 domain-containing protein</fullName>
    </recommendedName>
</protein>
<comment type="caution">
    <text evidence="1">The sequence shown here is derived from an EMBL/GenBank/DDBJ whole genome shotgun (WGS) entry which is preliminary data.</text>
</comment>